<dbReference type="RefSeq" id="WP_013426932.1">
    <property type="nucleotide sequence ID" value="NC_014666.1"/>
</dbReference>
<dbReference type="AlphaFoldDB" id="E3IX42"/>
<proteinExistence type="predicted"/>
<reference evidence="1 2" key="1">
    <citation type="submission" date="2010-10" db="EMBL/GenBank/DDBJ databases">
        <title>Complete sequence of Frankia sp. EuI1c.</title>
        <authorList>
            <consortium name="US DOE Joint Genome Institute"/>
            <person name="Lucas S."/>
            <person name="Copeland A."/>
            <person name="Lapidus A."/>
            <person name="Cheng J.-F."/>
            <person name="Bruce D."/>
            <person name="Goodwin L."/>
            <person name="Pitluck S."/>
            <person name="Chertkov O."/>
            <person name="Detter J.C."/>
            <person name="Han C."/>
            <person name="Tapia R."/>
            <person name="Land M."/>
            <person name="Hauser L."/>
            <person name="Jeffries C."/>
            <person name="Kyrpides N."/>
            <person name="Ivanova N."/>
            <person name="Mikhailova N."/>
            <person name="Beauchemin N."/>
            <person name="Sen A."/>
            <person name="Sur S.A."/>
            <person name="Gtari M."/>
            <person name="Wall L."/>
            <person name="Tisa L."/>
            <person name="Woyke T."/>
        </authorList>
    </citation>
    <scope>NUCLEOTIDE SEQUENCE [LARGE SCALE GENOMIC DNA]</scope>
    <source>
        <strain evidence="2">DSM 45817 / CECT 9037 / EuI1c</strain>
    </source>
</reference>
<accession>E3IX42</accession>
<dbReference type="Proteomes" id="UP000002484">
    <property type="component" value="Chromosome"/>
</dbReference>
<dbReference type="HOGENOM" id="CLU_2616884_0_0_11"/>
<dbReference type="KEGG" id="fri:FraEuI1c_5830"/>
<evidence type="ECO:0000313" key="2">
    <source>
        <dbReference type="Proteomes" id="UP000002484"/>
    </source>
</evidence>
<gene>
    <name evidence="1" type="ordered locus">FraEuI1c_5830</name>
</gene>
<dbReference type="InParanoid" id="E3IX42"/>
<dbReference type="STRING" id="298654.FraEuI1c_5830"/>
<keyword evidence="2" id="KW-1185">Reference proteome</keyword>
<evidence type="ECO:0000313" key="1">
    <source>
        <dbReference type="EMBL" id="ADP83814.1"/>
    </source>
</evidence>
<protein>
    <submittedName>
        <fullName evidence="1">Uncharacterized protein</fullName>
    </submittedName>
</protein>
<dbReference type="EMBL" id="CP002299">
    <property type="protein sequence ID" value="ADP83814.1"/>
    <property type="molecule type" value="Genomic_DNA"/>
</dbReference>
<name>E3IX42_PSEI1</name>
<sequence>MPAHRLHRVAVVLFADVPGATPGDSANRFALALQPIVSAPLPAQRGIPPITVLDLIDLTSAARNGYLTVQPAARLPHE</sequence>
<organism evidence="1 2">
    <name type="scientific">Pseudofrankia inefficax (strain DSM 45817 / CECT 9037 / DDB 130130 / EuI1c)</name>
    <name type="common">Frankia inefficax</name>
    <dbReference type="NCBI Taxonomy" id="298654"/>
    <lineage>
        <taxon>Bacteria</taxon>
        <taxon>Bacillati</taxon>
        <taxon>Actinomycetota</taxon>
        <taxon>Actinomycetes</taxon>
        <taxon>Frankiales</taxon>
        <taxon>Frankiaceae</taxon>
        <taxon>Pseudofrankia</taxon>
    </lineage>
</organism>